<feature type="domain" description="Major facilitator superfamily (MFS) profile" evidence="2">
    <location>
        <begin position="18"/>
        <end position="414"/>
    </location>
</feature>
<feature type="transmembrane region" description="Helical" evidence="1">
    <location>
        <begin position="53"/>
        <end position="72"/>
    </location>
</feature>
<evidence type="ECO:0000259" key="2">
    <source>
        <dbReference type="PROSITE" id="PS50850"/>
    </source>
</evidence>
<dbReference type="PANTHER" id="PTHR23534:SF1">
    <property type="entry name" value="MAJOR FACILITATOR SUPERFAMILY PROTEIN"/>
    <property type="match status" value="1"/>
</dbReference>
<evidence type="ECO:0000313" key="3">
    <source>
        <dbReference type="EMBL" id="CAB4966813.1"/>
    </source>
</evidence>
<dbReference type="SUPFAM" id="SSF103473">
    <property type="entry name" value="MFS general substrate transporter"/>
    <property type="match status" value="1"/>
</dbReference>
<feature type="transmembrane region" description="Helical" evidence="1">
    <location>
        <begin position="179"/>
        <end position="200"/>
    </location>
</feature>
<evidence type="ECO:0000256" key="1">
    <source>
        <dbReference type="SAM" id="Phobius"/>
    </source>
</evidence>
<dbReference type="AlphaFoldDB" id="A0A6J7LJD5"/>
<name>A0A6J7LJD5_9ZZZZ</name>
<dbReference type="Pfam" id="PF07690">
    <property type="entry name" value="MFS_1"/>
    <property type="match status" value="1"/>
</dbReference>
<accession>A0A6J7LJD5</accession>
<dbReference type="InterPro" id="IPR036259">
    <property type="entry name" value="MFS_trans_sf"/>
</dbReference>
<keyword evidence="1" id="KW-1133">Transmembrane helix</keyword>
<protein>
    <submittedName>
        <fullName evidence="3">Unannotated protein</fullName>
    </submittedName>
</protein>
<feature type="transmembrane region" description="Helical" evidence="1">
    <location>
        <begin position="21"/>
        <end position="47"/>
    </location>
</feature>
<sequence>MTAQQVAPAMIEGAQRNALRVLSTGSVLGGIAVAGAIPAGSLLAASIADSEGAAGFAQTAGVLGAALLALPLARIALSRGRRAALATGYGIGAVGAVVVILAAVQRNLALILIGCVMVGVASASGYQARYAATDLAHDDHRARALSLVVWAGTIGAVLGPNLLDASGALGLALGLPQLAGPYVVCLVALGLAALVLFVFLRPDPYLMSVEQRRGTADEKPKPRLRDGIGHLSGRPRAVLGIGAIAIGHVVMVMVMVMTPVHMAHVDVSLRLIGLVISVHVAGMYALSPLVGWAVDRVGRVPVVVIGIGILAVSCVLAGIAPGDDVILLGIGLFLLGLGWSCTLIAGSTLVTDEVAAPDRPSVQGLSDVVMNAAGAVGGALAGLIVLAASYGVLCAAALLPLIGLGIWVAQPSSRRTSARA</sequence>
<keyword evidence="1" id="KW-0472">Membrane</keyword>
<dbReference type="GO" id="GO:0022857">
    <property type="term" value="F:transmembrane transporter activity"/>
    <property type="evidence" value="ECO:0007669"/>
    <property type="project" value="InterPro"/>
</dbReference>
<gene>
    <name evidence="3" type="ORF">UFOPK3772_02859</name>
</gene>
<dbReference type="PROSITE" id="PS50850">
    <property type="entry name" value="MFS"/>
    <property type="match status" value="1"/>
</dbReference>
<feature type="transmembrane region" description="Helical" evidence="1">
    <location>
        <begin position="390"/>
        <end position="409"/>
    </location>
</feature>
<feature type="transmembrane region" description="Helical" evidence="1">
    <location>
        <begin position="300"/>
        <end position="320"/>
    </location>
</feature>
<feature type="transmembrane region" description="Helical" evidence="1">
    <location>
        <begin position="108"/>
        <end position="126"/>
    </location>
</feature>
<keyword evidence="1" id="KW-0812">Transmembrane</keyword>
<feature type="transmembrane region" description="Helical" evidence="1">
    <location>
        <begin position="326"/>
        <end position="350"/>
    </location>
</feature>
<feature type="transmembrane region" description="Helical" evidence="1">
    <location>
        <begin position="362"/>
        <end position="384"/>
    </location>
</feature>
<dbReference type="Gene3D" id="1.20.1250.20">
    <property type="entry name" value="MFS general substrate transporter like domains"/>
    <property type="match status" value="2"/>
</dbReference>
<dbReference type="InterPro" id="IPR020846">
    <property type="entry name" value="MFS_dom"/>
</dbReference>
<reference evidence="3" key="1">
    <citation type="submission" date="2020-05" db="EMBL/GenBank/DDBJ databases">
        <authorList>
            <person name="Chiriac C."/>
            <person name="Salcher M."/>
            <person name="Ghai R."/>
            <person name="Kavagutti S V."/>
        </authorList>
    </citation>
    <scope>NUCLEOTIDE SEQUENCE</scope>
</reference>
<feature type="transmembrane region" description="Helical" evidence="1">
    <location>
        <begin position="269"/>
        <end position="293"/>
    </location>
</feature>
<dbReference type="PANTHER" id="PTHR23534">
    <property type="entry name" value="MFS PERMEASE"/>
    <property type="match status" value="1"/>
</dbReference>
<dbReference type="EMBL" id="CAFBNE010000129">
    <property type="protein sequence ID" value="CAB4966813.1"/>
    <property type="molecule type" value="Genomic_DNA"/>
</dbReference>
<organism evidence="3">
    <name type="scientific">freshwater metagenome</name>
    <dbReference type="NCBI Taxonomy" id="449393"/>
    <lineage>
        <taxon>unclassified sequences</taxon>
        <taxon>metagenomes</taxon>
        <taxon>ecological metagenomes</taxon>
    </lineage>
</organism>
<feature type="transmembrane region" description="Helical" evidence="1">
    <location>
        <begin position="84"/>
        <end position="102"/>
    </location>
</feature>
<proteinExistence type="predicted"/>
<dbReference type="InterPro" id="IPR011701">
    <property type="entry name" value="MFS"/>
</dbReference>
<feature type="transmembrane region" description="Helical" evidence="1">
    <location>
        <begin position="147"/>
        <end position="173"/>
    </location>
</feature>
<feature type="transmembrane region" description="Helical" evidence="1">
    <location>
        <begin position="237"/>
        <end position="257"/>
    </location>
</feature>